<dbReference type="Pfam" id="PF12833">
    <property type="entry name" value="HTH_18"/>
    <property type="match status" value="1"/>
</dbReference>
<evidence type="ECO:0000313" key="5">
    <source>
        <dbReference type="EMBL" id="MEZ0451732.1"/>
    </source>
</evidence>
<keyword evidence="2" id="KW-0238">DNA-binding</keyword>
<accession>A0ABV4HBT0</accession>
<evidence type="ECO:0000256" key="2">
    <source>
        <dbReference type="ARBA" id="ARBA00023125"/>
    </source>
</evidence>
<keyword evidence="1" id="KW-0805">Transcription regulation</keyword>
<evidence type="ECO:0000313" key="6">
    <source>
        <dbReference type="Proteomes" id="UP001566204"/>
    </source>
</evidence>
<protein>
    <submittedName>
        <fullName evidence="5">Helix-turn-helix domain-containing protein</fullName>
    </submittedName>
</protein>
<dbReference type="SUPFAM" id="SSF46689">
    <property type="entry name" value="Homeodomain-like"/>
    <property type="match status" value="1"/>
</dbReference>
<dbReference type="EMBL" id="JBEOQB010000002">
    <property type="protein sequence ID" value="MEZ0451732.1"/>
    <property type="molecule type" value="Genomic_DNA"/>
</dbReference>
<dbReference type="PANTHER" id="PTHR43280:SF34">
    <property type="entry name" value="ARAC-FAMILY TRANSCRIPTIONAL REGULATOR"/>
    <property type="match status" value="1"/>
</dbReference>
<dbReference type="Gene3D" id="1.10.10.60">
    <property type="entry name" value="Homeodomain-like"/>
    <property type="match status" value="1"/>
</dbReference>
<organism evidence="5 6">
    <name type="scientific">Sphingobacterium thalpophilum</name>
    <dbReference type="NCBI Taxonomy" id="259"/>
    <lineage>
        <taxon>Bacteria</taxon>
        <taxon>Pseudomonadati</taxon>
        <taxon>Bacteroidota</taxon>
        <taxon>Sphingobacteriia</taxon>
        <taxon>Sphingobacteriales</taxon>
        <taxon>Sphingobacteriaceae</taxon>
        <taxon>Sphingobacterium</taxon>
    </lineage>
</organism>
<comment type="caution">
    <text evidence="5">The sequence shown here is derived from an EMBL/GenBank/DDBJ whole genome shotgun (WGS) entry which is preliminary data.</text>
</comment>
<keyword evidence="6" id="KW-1185">Reference proteome</keyword>
<keyword evidence="3" id="KW-0804">Transcription</keyword>
<proteinExistence type="predicted"/>
<name>A0ABV4HBT0_9SPHI</name>
<dbReference type="PANTHER" id="PTHR43280">
    <property type="entry name" value="ARAC-FAMILY TRANSCRIPTIONAL REGULATOR"/>
    <property type="match status" value="1"/>
</dbReference>
<dbReference type="InterPro" id="IPR009057">
    <property type="entry name" value="Homeodomain-like_sf"/>
</dbReference>
<dbReference type="RefSeq" id="WP_370482088.1">
    <property type="nucleotide sequence ID" value="NZ_JBEOQA010000001.1"/>
</dbReference>
<evidence type="ECO:0000259" key="4">
    <source>
        <dbReference type="PROSITE" id="PS01124"/>
    </source>
</evidence>
<feature type="domain" description="HTH araC/xylS-type" evidence="4">
    <location>
        <begin position="225"/>
        <end position="329"/>
    </location>
</feature>
<sequence length="333" mass="38788">MEKSLFFALEEQFTPASGQPALRHLLGVQLMPAATASYYQNETGDEALLQEFDGYLSYLTSLHVYHQERIRIPLRVGRSDLHAFYVLQSTGSILLLHDQQTFELRTKRGCYFYLPQGDYILEFPAGRSQLFNFYFRGKMFRHHHERHFHFLHDLVEAFRRGGTAPIQSIDFRIGPRTRVLIGQLLERVRYIDLEMELLICLEILALLKISKEKIFEEYEKVYDGSILALRIHEEIRRRVAAVGHEFRIEELPQLFKKSPQYLGKVFKAVFGHSLSQCRKELLTELARDHLLKLGCSTQAAYACGFNSVQQFSNFFKDAAGMRPSEYLSAMYRE</sequence>
<dbReference type="SMART" id="SM00342">
    <property type="entry name" value="HTH_ARAC"/>
    <property type="match status" value="1"/>
</dbReference>
<gene>
    <name evidence="5" type="ORF">ABTW24_09010</name>
</gene>
<evidence type="ECO:0000256" key="3">
    <source>
        <dbReference type="ARBA" id="ARBA00023163"/>
    </source>
</evidence>
<dbReference type="Proteomes" id="UP001566204">
    <property type="component" value="Unassembled WGS sequence"/>
</dbReference>
<reference evidence="5 6" key="1">
    <citation type="submission" date="2024-06" db="EMBL/GenBank/DDBJ databases">
        <title>Soil Sphingobacterium thalpophilum.</title>
        <authorList>
            <person name="Yang J."/>
            <person name="Li J."/>
        </authorList>
    </citation>
    <scope>NUCLEOTIDE SEQUENCE [LARGE SCALE GENOMIC DNA]</scope>
    <source>
        <strain evidence="5 6">22g91tb</strain>
    </source>
</reference>
<dbReference type="PROSITE" id="PS01124">
    <property type="entry name" value="HTH_ARAC_FAMILY_2"/>
    <property type="match status" value="1"/>
</dbReference>
<evidence type="ECO:0000256" key="1">
    <source>
        <dbReference type="ARBA" id="ARBA00023015"/>
    </source>
</evidence>
<dbReference type="InterPro" id="IPR018060">
    <property type="entry name" value="HTH_AraC"/>
</dbReference>